<evidence type="ECO:0000313" key="3">
    <source>
        <dbReference type="Proteomes" id="UP000019132"/>
    </source>
</evidence>
<feature type="region of interest" description="Disordered" evidence="1">
    <location>
        <begin position="602"/>
        <end position="630"/>
    </location>
</feature>
<dbReference type="STRING" id="431595.K3WRT9"/>
<feature type="compositionally biased region" description="Polar residues" evidence="1">
    <location>
        <begin position="576"/>
        <end position="587"/>
    </location>
</feature>
<dbReference type="EnsemblProtists" id="PYU1_T007683">
    <property type="protein sequence ID" value="PYU1_T007683"/>
    <property type="gene ID" value="PYU1_G007667"/>
</dbReference>
<dbReference type="OMA" id="MDEDRNN"/>
<dbReference type="VEuPathDB" id="FungiDB:PYU1_G007667"/>
<sequence>MDQIKQAFAQTKWILEDTATELGIKTIGRRLPWSSDLVHDEKKSSSDDLVVMHANITTSTLRLRRTILKLYNMFCRRLIPTLQRLHELDAMGDNINVSDGEQVLNFFEEEVEDLDEEDQTVYRRVYQRLRLMRMYQVLEDIMCTTLRIKVMDQDPGIGNDLIGVAQIPLIDLLDQEEHYNVYHLTKPHKGPNAYGVMLKNIIGNFSNPGATYGVGGDYQPTDTKPNASKAGLTYSGQVYLRIKLTYSQSALLEEATHVYKVLKQKFITQHESSRCRINEAVVPAQRRRWMTMRGYLEELTAQASGKLHWERTPILLSLVWDIFASHTKAISPMEGSDEEGDQLQCLADKIDKYRTAVIEVNKRWANLQPLLDELLVMQAATQINATRTPEVLDTIETQVEGLDVVLSTAWQQVNQKWMALKDALEQLVAMREKNKIHMGRAPYLLNLVSQRCSKGLNSRHAEAVSNVQFRWMAITQRDGPLCELRLMEKKGLHWRRTHELVLLLNEQCEGFAEVDAKSLDIVESRWKQVQEWLDDVLSMQSEHKIDCEATPFILKKMHLLEHKDKQAGKGQKQASKLRSIQASSPSKRSIAAVASKLSLNNPTEDKNFAQASPPASPSATTDQQFPGFDAAENDAGRLEGLIEWYAIEEAKYELERVPYHRITTDYDRNNWLPYSHDGKDTRLSITQEEIAFTAANVRAALEDRGVIPRFSSYLGYGMDPLSVNRTGDAAPLSASALQKDLLDEINELEKAMELEGDINNVRPQVLSNPERFAELHSVIENLNKTDLLWKIDHVVNTNKELEAPENFLRLLDEMKMRQIPTNEVENLVRALTVVLQKEELQRLGINVPSTASYTTVLSLMHRHQVKDISLPFETSAIQTLLQERGMDRKGEPVFLRGMRIGTQSVVDDGQSTNSALTKKSIHPSGATASSTLNCSLGLIDTQIELLRKSMLFEALRKRNSLIKTFPGETKVLTEEDLSECTEVDTSGDYMTLIERFQQLLIHESYTKRLASYAALDRCMRALLRVPCDQIVTKEDIAIALHGLGNSKYRLPVEAFTREELLEAASAGKIRTPTEQMLSRCPQGKNAKAMAYYAAISHAAMIYQEVTSFSSRFDPIGNRFQDCIPIDLKSTIDGVVVPKDRSRHNLKAYVIDWLLGSEDTAMRIQRQLSAYHQQRLVWASSAFTLCNRWFQCGYGWCDDASKGVGVKVLLQRLLLFEAANKMHMVNTEALLREINDKCTNLRARDKRAKEILEERYLRNVEMLEKLVGFAERCMNNRKLHSEETPALLHEIEQVCVVPHGLNARYMEAYHVVTSHWVPHRERLNELVKMHKEGTFSIHRTPELLNAMEVHTEGIAGARELDEESIYASVSASGETLDNQKEMIEKKIDEIRRGQRKAPSSLHLDLEDPSSVPDILAASAETMKRESGDWKSLSPSKRVVQALSPHEKQTSWKVVTSGSTSPTKLGQQAVVLETKMASTGSTSPRRKSLLSDEIKELLKSPSKWLLSNSEPVVERIRPEEFFPQAVSHDSSFISKE</sequence>
<dbReference type="eggNOG" id="ENOG502SH8I">
    <property type="taxonomic scope" value="Eukaryota"/>
</dbReference>
<dbReference type="InParanoid" id="K3WRT9"/>
<keyword evidence="3" id="KW-1185">Reference proteome</keyword>
<dbReference type="SUPFAM" id="SSF49562">
    <property type="entry name" value="C2 domain (Calcium/lipid-binding domain, CaLB)"/>
    <property type="match status" value="1"/>
</dbReference>
<evidence type="ECO:0000313" key="2">
    <source>
        <dbReference type="EnsemblProtists" id="PYU1_T007683"/>
    </source>
</evidence>
<dbReference type="InterPro" id="IPR035892">
    <property type="entry name" value="C2_domain_sf"/>
</dbReference>
<protein>
    <submittedName>
        <fullName evidence="2">Uncharacterized protein</fullName>
    </submittedName>
</protein>
<proteinExistence type="predicted"/>
<dbReference type="EMBL" id="GL376585">
    <property type="status" value="NOT_ANNOTATED_CDS"/>
    <property type="molecule type" value="Genomic_DNA"/>
</dbReference>
<name>K3WRT9_GLOUD</name>
<feature type="region of interest" description="Disordered" evidence="1">
    <location>
        <begin position="564"/>
        <end position="588"/>
    </location>
</feature>
<accession>K3WRT9</accession>
<feature type="compositionally biased region" description="Polar residues" evidence="1">
    <location>
        <begin position="906"/>
        <end position="917"/>
    </location>
</feature>
<evidence type="ECO:0000256" key="1">
    <source>
        <dbReference type="SAM" id="MobiDB-lite"/>
    </source>
</evidence>
<dbReference type="Proteomes" id="UP000019132">
    <property type="component" value="Unassembled WGS sequence"/>
</dbReference>
<dbReference type="HOGENOM" id="CLU_250600_0_0_1"/>
<reference evidence="2" key="3">
    <citation type="submission" date="2015-02" db="UniProtKB">
        <authorList>
            <consortium name="EnsemblProtists"/>
        </authorList>
    </citation>
    <scope>IDENTIFICATION</scope>
    <source>
        <strain evidence="2">DAOM BR144</strain>
    </source>
</reference>
<organism evidence="2 3">
    <name type="scientific">Globisporangium ultimum (strain ATCC 200006 / CBS 805.95 / DAOM BR144)</name>
    <name type="common">Pythium ultimum</name>
    <dbReference type="NCBI Taxonomy" id="431595"/>
    <lineage>
        <taxon>Eukaryota</taxon>
        <taxon>Sar</taxon>
        <taxon>Stramenopiles</taxon>
        <taxon>Oomycota</taxon>
        <taxon>Peronosporomycetes</taxon>
        <taxon>Pythiales</taxon>
        <taxon>Pythiaceae</taxon>
        <taxon>Globisporangium</taxon>
    </lineage>
</organism>
<feature type="region of interest" description="Disordered" evidence="1">
    <location>
        <begin position="906"/>
        <end position="926"/>
    </location>
</feature>
<dbReference type="Gene3D" id="2.60.40.150">
    <property type="entry name" value="C2 domain"/>
    <property type="match status" value="1"/>
</dbReference>
<reference evidence="3" key="2">
    <citation type="submission" date="2010-04" db="EMBL/GenBank/DDBJ databases">
        <authorList>
            <person name="Buell R."/>
            <person name="Hamilton J."/>
            <person name="Hostetler J."/>
        </authorList>
    </citation>
    <scope>NUCLEOTIDE SEQUENCE [LARGE SCALE GENOMIC DNA]</scope>
    <source>
        <strain evidence="3">DAOM:BR144</strain>
    </source>
</reference>
<reference evidence="3" key="1">
    <citation type="journal article" date="2010" name="Genome Biol.">
        <title>Genome sequence of the necrotrophic plant pathogen Pythium ultimum reveals original pathogenicity mechanisms and effector repertoire.</title>
        <authorList>
            <person name="Levesque C.A."/>
            <person name="Brouwer H."/>
            <person name="Cano L."/>
            <person name="Hamilton J.P."/>
            <person name="Holt C."/>
            <person name="Huitema E."/>
            <person name="Raffaele S."/>
            <person name="Robideau G.P."/>
            <person name="Thines M."/>
            <person name="Win J."/>
            <person name="Zerillo M.M."/>
            <person name="Beakes G.W."/>
            <person name="Boore J.L."/>
            <person name="Busam D."/>
            <person name="Dumas B."/>
            <person name="Ferriera S."/>
            <person name="Fuerstenberg S.I."/>
            <person name="Gachon C.M."/>
            <person name="Gaulin E."/>
            <person name="Govers F."/>
            <person name="Grenville-Briggs L."/>
            <person name="Horner N."/>
            <person name="Hostetler J."/>
            <person name="Jiang R.H."/>
            <person name="Johnson J."/>
            <person name="Krajaejun T."/>
            <person name="Lin H."/>
            <person name="Meijer H.J."/>
            <person name="Moore B."/>
            <person name="Morris P."/>
            <person name="Phuntmart V."/>
            <person name="Puiu D."/>
            <person name="Shetty J."/>
            <person name="Stajich J.E."/>
            <person name="Tripathy S."/>
            <person name="Wawra S."/>
            <person name="van West P."/>
            <person name="Whitty B.R."/>
            <person name="Coutinho P.M."/>
            <person name="Henrissat B."/>
            <person name="Martin F."/>
            <person name="Thomas P.D."/>
            <person name="Tyler B.M."/>
            <person name="De Vries R.P."/>
            <person name="Kamoun S."/>
            <person name="Yandell M."/>
            <person name="Tisserat N."/>
            <person name="Buell C.R."/>
        </authorList>
    </citation>
    <scope>NUCLEOTIDE SEQUENCE</scope>
    <source>
        <strain evidence="3">DAOM:BR144</strain>
    </source>
</reference>